<proteinExistence type="predicted"/>
<accession>A0AAE3B7T1</accession>
<name>A0AAE3B7T1_9RHOB</name>
<evidence type="ECO:0000313" key="2">
    <source>
        <dbReference type="Proteomes" id="UP000732193"/>
    </source>
</evidence>
<sequence>MADRLTAILTICRDDHFYLKRFVAYYGGLFGRENLYIVSHGDEPEVRALAQGCNVIPIPDTQTNNFTILKSRTMNHMKDALRQWFKHVIVVDVDEFLVVDPAAGMNLREWLDGADGGTIYTAMGMEIVHLRDREPEPVEDGIIGPRMFAQIDLHYAKPCIVSRGGKLARGGHYAAYRKLNMPDFLYLFHMKYCDFGVFEDTLNRRNAFVDEQAQHGDGKVRSNPQWFAKNRDDDAVFAKFAERPIVEGLDLSHVRQGMHDTWRKRNDTLWHFTHTKYDEIYQLPARFAGVDRA</sequence>
<comment type="caution">
    <text evidence="1">The sequence shown here is derived from an EMBL/GenBank/DDBJ whole genome shotgun (WGS) entry which is preliminary data.</text>
</comment>
<protein>
    <submittedName>
        <fullName evidence="1">Glycosyltransferase family 2 protein</fullName>
    </submittedName>
</protein>
<dbReference type="Pfam" id="PF13704">
    <property type="entry name" value="Glyco_tranf_2_4"/>
    <property type="match status" value="1"/>
</dbReference>
<gene>
    <name evidence="1" type="ORF">JQV55_17635</name>
</gene>
<dbReference type="Proteomes" id="UP000732193">
    <property type="component" value="Unassembled WGS sequence"/>
</dbReference>
<dbReference type="RefSeq" id="WP_203243171.1">
    <property type="nucleotide sequence ID" value="NZ_JAFBRH010000011.1"/>
</dbReference>
<dbReference type="AlphaFoldDB" id="A0AAE3B7T1"/>
<dbReference type="EMBL" id="JAFBRM010000005">
    <property type="protein sequence ID" value="MBM1715394.1"/>
    <property type="molecule type" value="Genomic_DNA"/>
</dbReference>
<keyword evidence="2" id="KW-1185">Reference proteome</keyword>
<evidence type="ECO:0000313" key="1">
    <source>
        <dbReference type="EMBL" id="MBM1715394.1"/>
    </source>
</evidence>
<organism evidence="1 2">
    <name type="scientific">Sulfitobacter geojensis</name>
    <dbReference type="NCBI Taxonomy" id="1342299"/>
    <lineage>
        <taxon>Bacteria</taxon>
        <taxon>Pseudomonadati</taxon>
        <taxon>Pseudomonadota</taxon>
        <taxon>Alphaproteobacteria</taxon>
        <taxon>Rhodobacterales</taxon>
        <taxon>Roseobacteraceae</taxon>
        <taxon>Sulfitobacter</taxon>
    </lineage>
</organism>
<reference evidence="1 2" key="1">
    <citation type="submission" date="2021-01" db="EMBL/GenBank/DDBJ databases">
        <title>Diatom-associated Roseobacters Show Island Model of Population Structure.</title>
        <authorList>
            <person name="Qu L."/>
            <person name="Feng X."/>
            <person name="Chen Y."/>
            <person name="Li L."/>
            <person name="Wang X."/>
            <person name="Hu Z."/>
            <person name="Wang H."/>
            <person name="Luo H."/>
        </authorList>
    </citation>
    <scope>NUCLEOTIDE SEQUENCE [LARGE SCALE GENOMIC DNA]</scope>
    <source>
        <strain evidence="1 2">TR60-84</strain>
    </source>
</reference>